<feature type="chain" id="PRO_5041233420" evidence="1">
    <location>
        <begin position="32"/>
        <end position="465"/>
    </location>
</feature>
<organism evidence="2 3">
    <name type="scientific">Stenotrophomonas maltophilia</name>
    <name type="common">Pseudomonas maltophilia</name>
    <name type="synonym">Xanthomonas maltophilia</name>
    <dbReference type="NCBI Taxonomy" id="40324"/>
    <lineage>
        <taxon>Bacteria</taxon>
        <taxon>Pseudomonadati</taxon>
        <taxon>Pseudomonadota</taxon>
        <taxon>Gammaproteobacteria</taxon>
        <taxon>Lysobacterales</taxon>
        <taxon>Lysobacteraceae</taxon>
        <taxon>Stenotrophomonas</taxon>
        <taxon>Stenotrophomonas maltophilia group</taxon>
    </lineage>
</organism>
<dbReference type="AlphaFoldDB" id="A0AA40Y384"/>
<accession>A0AA40Y384</accession>
<proteinExistence type="predicted"/>
<dbReference type="Proteomes" id="UP000634179">
    <property type="component" value="Unassembled WGS sequence"/>
</dbReference>
<feature type="signal peptide" evidence="1">
    <location>
        <begin position="1"/>
        <end position="31"/>
    </location>
</feature>
<dbReference type="EMBL" id="JADUOV010000001">
    <property type="protein sequence ID" value="MBH1788675.1"/>
    <property type="molecule type" value="Genomic_DNA"/>
</dbReference>
<keyword evidence="1" id="KW-0732">Signal</keyword>
<name>A0AA40Y384_STEMA</name>
<sequence length="465" mass="50583">MALPDRCTPVLARCGTLAFACLGLLVLDVQAEVGERYEADEVARSLLATGAVHEEGLQLHRWLTGAAVDMPADAEREVRMMTRAIALATGLTDSWIDALYGVEAAGSEAQAARKLLADANSAGASRCMAHGVKEQPENAPLHGYALERFGDTPLPAHATVVDVQYRCITSYISAHRVLALAAIDVLKQGRRPIAGQLLADLQAGMARDRHWPRADGGDMQLLSFWKGRAWSGDRRLVETLARRSISMDEVRPVDAVAQKALFADFSEQALGQPASEELTTQILLWIPPVLRESLRSDVEAYVAAAAVSPLQCQPVRAQFIDEEGRRARMEVRCTVPALDAIAVPEMAASLPKDALEQHYRQVLGALRTSIGSVGSTTLIGFTTLGWSAHAQRWDLPVGAHAALQARTLLPTPVVDEWGKPSNISRFLPDVLRVQNIDPSALDEDTRDKIQSMRLQMADAMRGGWQ</sequence>
<comment type="caution">
    <text evidence="2">The sequence shown here is derived from an EMBL/GenBank/DDBJ whole genome shotgun (WGS) entry which is preliminary data.</text>
</comment>
<evidence type="ECO:0000313" key="2">
    <source>
        <dbReference type="EMBL" id="MBH1788675.1"/>
    </source>
</evidence>
<gene>
    <name evidence="2" type="ORF">I5V89_02180</name>
</gene>
<reference evidence="2" key="1">
    <citation type="submission" date="2020-11" db="EMBL/GenBank/DDBJ databases">
        <title>Enhanced detection system for hospital associated transmission using whole genome sequencing surveillance.</title>
        <authorList>
            <person name="Harrison L.H."/>
            <person name="Van Tyne D."/>
            <person name="Marsh J.W."/>
            <person name="Griffith M.P."/>
            <person name="Snyder D.J."/>
            <person name="Cooper V.S."/>
            <person name="Mustapha M."/>
        </authorList>
    </citation>
    <scope>NUCLEOTIDE SEQUENCE</scope>
    <source>
        <strain evidence="2">STEN00053</strain>
    </source>
</reference>
<evidence type="ECO:0000256" key="1">
    <source>
        <dbReference type="SAM" id="SignalP"/>
    </source>
</evidence>
<evidence type="ECO:0000313" key="3">
    <source>
        <dbReference type="Proteomes" id="UP000634179"/>
    </source>
</evidence>
<protein>
    <submittedName>
        <fullName evidence="2">Uncharacterized protein</fullName>
    </submittedName>
</protein>